<dbReference type="GO" id="GO:0006487">
    <property type="term" value="P:protein N-linked glycosylation"/>
    <property type="evidence" value="ECO:0007669"/>
    <property type="project" value="TreeGrafter"/>
</dbReference>
<dbReference type="SUPFAM" id="SSF53335">
    <property type="entry name" value="S-adenosyl-L-methionine-dependent methyltransferases"/>
    <property type="match status" value="1"/>
</dbReference>
<reference evidence="2" key="1">
    <citation type="submission" date="2020-02" db="EMBL/GenBank/DDBJ databases">
        <authorList>
            <person name="Meier V. D."/>
        </authorList>
    </citation>
    <scope>NUCLEOTIDE SEQUENCE</scope>
    <source>
        <strain evidence="2">AVDCRST_MAG20</strain>
    </source>
</reference>
<organism evidence="2">
    <name type="scientific">uncultured Acidimicrobiales bacterium</name>
    <dbReference type="NCBI Taxonomy" id="310071"/>
    <lineage>
        <taxon>Bacteria</taxon>
        <taxon>Bacillati</taxon>
        <taxon>Actinomycetota</taxon>
        <taxon>Acidimicrobiia</taxon>
        <taxon>Acidimicrobiales</taxon>
        <taxon>environmental samples</taxon>
    </lineage>
</organism>
<sequence>MSGFALVVPLFEEAERFREYGWQLVDWTRAQPEGSELVFVDDGSSDGTAALVEALVAETDDVVVRLLRRPHEGKGAAVAAGLASTTAPFAGFCDADLATPLDQLARIVRVARRGDTLAIGSRDLASSTLLRPEGRVREALGRTYNRLLQATVTPGVVDTQCGAKVASRRVWDRILPHCAEKGFAWDAEAIAVAGALGIEVQEVPIEWRHDDRSGVHLVRDGAAMVLATPRIWRSAKRARQLLPAVAGAPAEASRGPAPEPAAQSGEVFDDRNAGLLMASDREHWWFRSKAAFVATALRRTDPTGRGQGWLVDAGAGAGGVTALLGWAPERVAVVEGNGALVGQARRAHGLAGVQAEVGQLPVAGGSAEVVCLLDVIEHLVDPVSALREAGRALSPEGRLVVNVPAHRWLWSAADESLGHIRRYTRSSLRSELAAAGLEPVLLSHVFSWLVLPVWVTRRMSAGGDAELGLDRTSFVIDRAAMVLTALERSLLRRVSVPLGTSVLCVARRRRTHGT</sequence>
<dbReference type="SUPFAM" id="SSF53448">
    <property type="entry name" value="Nucleotide-diphospho-sugar transferases"/>
    <property type="match status" value="1"/>
</dbReference>
<dbReference type="Gene3D" id="3.40.50.150">
    <property type="entry name" value="Vaccinia Virus protein VP39"/>
    <property type="match status" value="1"/>
</dbReference>
<dbReference type="EMBL" id="CADCSY010000119">
    <property type="protein sequence ID" value="CAA9257271.1"/>
    <property type="molecule type" value="Genomic_DNA"/>
</dbReference>
<dbReference type="AlphaFoldDB" id="A0A6J4IMQ3"/>
<dbReference type="InterPro" id="IPR001173">
    <property type="entry name" value="Glyco_trans_2-like"/>
</dbReference>
<feature type="domain" description="Glycosyltransferase 2-like" evidence="1">
    <location>
        <begin position="7"/>
        <end position="170"/>
    </location>
</feature>
<name>A0A6J4IMQ3_9ACTN</name>
<proteinExistence type="predicted"/>
<dbReference type="Pfam" id="PF13489">
    <property type="entry name" value="Methyltransf_23"/>
    <property type="match status" value="1"/>
</dbReference>
<gene>
    <name evidence="2" type="ORF">AVDCRST_MAG20-2488</name>
</gene>
<dbReference type="Gene3D" id="3.90.550.10">
    <property type="entry name" value="Spore Coat Polysaccharide Biosynthesis Protein SpsA, Chain A"/>
    <property type="match status" value="1"/>
</dbReference>
<protein>
    <recommendedName>
        <fullName evidence="1">Glycosyltransferase 2-like domain-containing protein</fullName>
    </recommendedName>
</protein>
<accession>A0A6J4IMQ3</accession>
<evidence type="ECO:0000313" key="2">
    <source>
        <dbReference type="EMBL" id="CAA9257271.1"/>
    </source>
</evidence>
<dbReference type="Pfam" id="PF00535">
    <property type="entry name" value="Glycos_transf_2"/>
    <property type="match status" value="1"/>
</dbReference>
<dbReference type="PANTHER" id="PTHR10859:SF91">
    <property type="entry name" value="DOLICHYL-PHOSPHATE BETA-GLUCOSYLTRANSFERASE"/>
    <property type="match status" value="1"/>
</dbReference>
<dbReference type="InterPro" id="IPR029044">
    <property type="entry name" value="Nucleotide-diphossugar_trans"/>
</dbReference>
<dbReference type="PANTHER" id="PTHR10859">
    <property type="entry name" value="GLYCOSYL TRANSFERASE"/>
    <property type="match status" value="1"/>
</dbReference>
<dbReference type="InterPro" id="IPR029063">
    <property type="entry name" value="SAM-dependent_MTases_sf"/>
</dbReference>
<evidence type="ECO:0000259" key="1">
    <source>
        <dbReference type="Pfam" id="PF00535"/>
    </source>
</evidence>